<keyword evidence="1" id="KW-0812">Transmembrane</keyword>
<feature type="transmembrane region" description="Helical" evidence="1">
    <location>
        <begin position="532"/>
        <end position="550"/>
    </location>
</feature>
<dbReference type="PANTHER" id="PTHR45662:SF2">
    <property type="entry name" value="PHOSPHATIDYLINOSITOL-3-PHOSPHATASE SAC1"/>
    <property type="match status" value="1"/>
</dbReference>
<name>A0A9N9BM26_9GLOM</name>
<proteinExistence type="predicted"/>
<keyword evidence="4" id="KW-1185">Reference proteome</keyword>
<dbReference type="GO" id="GO:0005783">
    <property type="term" value="C:endoplasmic reticulum"/>
    <property type="evidence" value="ECO:0007669"/>
    <property type="project" value="TreeGrafter"/>
</dbReference>
<keyword evidence="1" id="KW-1133">Transmembrane helix</keyword>
<dbReference type="InterPro" id="IPR002013">
    <property type="entry name" value="SAC_dom"/>
</dbReference>
<dbReference type="Proteomes" id="UP000789831">
    <property type="component" value="Unassembled WGS sequence"/>
</dbReference>
<dbReference type="GO" id="GO:0046856">
    <property type="term" value="P:phosphatidylinositol dephosphorylation"/>
    <property type="evidence" value="ECO:0007669"/>
    <property type="project" value="TreeGrafter"/>
</dbReference>
<evidence type="ECO:0000256" key="1">
    <source>
        <dbReference type="SAM" id="Phobius"/>
    </source>
</evidence>
<evidence type="ECO:0000259" key="2">
    <source>
        <dbReference type="PROSITE" id="PS50275"/>
    </source>
</evidence>
<keyword evidence="1" id="KW-0472">Membrane</keyword>
<dbReference type="PANTHER" id="PTHR45662">
    <property type="entry name" value="PHOSPHATIDYLINOSITIDE PHOSPHATASE SAC1"/>
    <property type="match status" value="1"/>
</dbReference>
<dbReference type="PROSITE" id="PS50275">
    <property type="entry name" value="SAC"/>
    <property type="match status" value="1"/>
</dbReference>
<dbReference type="AlphaFoldDB" id="A0A9N9BM26"/>
<reference evidence="3" key="1">
    <citation type="submission" date="2021-06" db="EMBL/GenBank/DDBJ databases">
        <authorList>
            <person name="Kallberg Y."/>
            <person name="Tangrot J."/>
            <person name="Rosling A."/>
        </authorList>
    </citation>
    <scope>NUCLEOTIDE SEQUENCE</scope>
    <source>
        <strain evidence="3">MT106</strain>
    </source>
</reference>
<comment type="caution">
    <text evidence="3">The sequence shown here is derived from an EMBL/GenBank/DDBJ whole genome shotgun (WGS) entry which is preliminary data.</text>
</comment>
<protein>
    <submittedName>
        <fullName evidence="3">2103_t:CDS:1</fullName>
    </submittedName>
</protein>
<feature type="domain" description="SAC" evidence="2">
    <location>
        <begin position="127"/>
        <end position="463"/>
    </location>
</feature>
<dbReference type="EMBL" id="CAJVPL010001383">
    <property type="protein sequence ID" value="CAG8568417.1"/>
    <property type="molecule type" value="Genomic_DNA"/>
</dbReference>
<feature type="transmembrane region" description="Helical" evidence="1">
    <location>
        <begin position="562"/>
        <end position="579"/>
    </location>
</feature>
<accession>A0A9N9BM26</accession>
<dbReference type="OrthoDB" id="405996at2759"/>
<organism evidence="3 4">
    <name type="scientific">Ambispora gerdemannii</name>
    <dbReference type="NCBI Taxonomy" id="144530"/>
    <lineage>
        <taxon>Eukaryota</taxon>
        <taxon>Fungi</taxon>
        <taxon>Fungi incertae sedis</taxon>
        <taxon>Mucoromycota</taxon>
        <taxon>Glomeromycotina</taxon>
        <taxon>Glomeromycetes</taxon>
        <taxon>Archaeosporales</taxon>
        <taxon>Ambisporaceae</taxon>
        <taxon>Ambispora</taxon>
    </lineage>
</organism>
<sequence>MVHEALSLYANNDTYTFVPSFLDPSVPPQNLVINRDTGSFRLDRTAPEPSSPTAQAEVLTVYGIFGVIKLISGEYLLVITERERIGKLGGAHDIFRAKQIKVLPIIRSTKHLSEIQIKDEARFLFLIEAQLKADSYYFSYTYDLTHTLQRQAQFGDLENKPLWERADQRFFWNRYLQSKLIDLTEESTDQNGYSIYSDIASKQIPSRHVSIDSTRFFSRGIDANGNVSNFNETEQIVLLDPIRDGYPTGAFEGKIKLSYVQTRGSIPIYWAQISNIKYVPKLQIMDLPHTNETARRHFDEQIRIYGEQILVNLVNNTGYEYPIAMAYEKAVKSLNDPRLHYLHFDFHHECRKMRWDRIQILIDKIEEELLKQGYFYSEQANSSVHTHRLQASVVRTNCMDCLDRTNVVQSALAKWVLTQQLREVGVLSNKERIDEIQEFMHVFSNGGLVWADNADAVSIAYSGTGALKTDYTRTGKRSAAGAIQDFQYSITRYIKNNFMDGSRQDAFDLLLGNYITSAHSPFVDTNPAYVKSFPQAIFILILLSIFTMIVPQSEEYPNLNRLLFWGTILLAIFLIHFMIKNGSDFIDWPILVPPEYRYYQGPTITASSKFLQNRRQSELMEYGEKIELQKIE</sequence>
<dbReference type="GO" id="GO:0043812">
    <property type="term" value="F:phosphatidylinositol-4-phosphate phosphatase activity"/>
    <property type="evidence" value="ECO:0007669"/>
    <property type="project" value="TreeGrafter"/>
</dbReference>
<evidence type="ECO:0000313" key="3">
    <source>
        <dbReference type="EMBL" id="CAG8568417.1"/>
    </source>
</evidence>
<gene>
    <name evidence="3" type="ORF">AGERDE_LOCUS7513</name>
</gene>
<evidence type="ECO:0000313" key="4">
    <source>
        <dbReference type="Proteomes" id="UP000789831"/>
    </source>
</evidence>
<dbReference type="Pfam" id="PF02383">
    <property type="entry name" value="Syja_N"/>
    <property type="match status" value="1"/>
</dbReference>